<keyword evidence="4" id="KW-0539">Nucleus</keyword>
<evidence type="ECO:0000313" key="7">
    <source>
        <dbReference type="EMBL" id="OWM87401.1"/>
    </source>
</evidence>
<dbReference type="RefSeq" id="XP_031371880.1">
    <property type="nucleotide sequence ID" value="XM_031516020.1"/>
</dbReference>
<evidence type="ECO:0000256" key="1">
    <source>
        <dbReference type="ARBA" id="ARBA00004123"/>
    </source>
</evidence>
<keyword evidence="9" id="KW-1185">Reference proteome</keyword>
<dbReference type="PANTHER" id="PTHR31314:SF164">
    <property type="entry name" value="HTH MYB-TYPE DOMAIN-CONTAINING PROTEIN"/>
    <property type="match status" value="1"/>
</dbReference>
<feature type="compositionally biased region" description="Polar residues" evidence="5">
    <location>
        <begin position="1"/>
        <end position="20"/>
    </location>
</feature>
<evidence type="ECO:0000256" key="4">
    <source>
        <dbReference type="ARBA" id="ARBA00023242"/>
    </source>
</evidence>
<evidence type="ECO:0000313" key="9">
    <source>
        <dbReference type="Proteomes" id="UP000515151"/>
    </source>
</evidence>
<dbReference type="InterPro" id="IPR009057">
    <property type="entry name" value="Homeodomain-like_sf"/>
</dbReference>
<dbReference type="Pfam" id="PF00249">
    <property type="entry name" value="Myb_DNA-binding"/>
    <property type="match status" value="1"/>
</dbReference>
<dbReference type="NCBIfam" id="TIGR01557">
    <property type="entry name" value="myb_SHAQKYF"/>
    <property type="match status" value="1"/>
</dbReference>
<keyword evidence="2" id="KW-0805">Transcription regulation</keyword>
<sequence>MKGSESTANNFFSDSRSPSSAERPEDLRHEEVDQIGGESDEKRTNNGRSSSSSTVEENNNNNNGEKTKAASSSGSGAVRKYIRSKMPRLRWTPDLHLCFVRAVERLGGHDRATPKLVLQLMNIKGLSIAHVKSHLQMYRSKKIDDHNQAMKDHGLLIEGSDHHIYNLSQLSMLQSLNERASSRYGNASWKGHNHHHQVYSPNYHMINNGSGLAGNYNARLMINNDIQYAGNSPFSRPDLSIRDQIRFPSSASSPSLLSLRVVPKEVQKRKNPESNGSTLDLDLSLGMKSKSDQVNRKDNGDDGATESNLSLSLNSLSNNTLSDKITRFKEKEKEESEIIRTKKKTNTLDLTL</sequence>
<evidence type="ECO:0000256" key="3">
    <source>
        <dbReference type="ARBA" id="ARBA00023163"/>
    </source>
</evidence>
<evidence type="ECO:0000313" key="10">
    <source>
        <dbReference type="RefSeq" id="XP_031371880.1"/>
    </source>
</evidence>
<dbReference type="InterPro" id="IPR001005">
    <property type="entry name" value="SANT/Myb"/>
</dbReference>
<dbReference type="InterPro" id="IPR006447">
    <property type="entry name" value="Myb_dom_plants"/>
</dbReference>
<reference evidence="7" key="2">
    <citation type="submission" date="2017-06" db="EMBL/GenBank/DDBJ databases">
        <title>The pomegranate genome and the genomics of punicalagin biosynthesis.</title>
        <authorList>
            <person name="Xu C."/>
        </authorList>
    </citation>
    <scope>NUCLEOTIDE SEQUENCE [LARGE SCALE GENOMIC DNA]</scope>
    <source>
        <tissue evidence="7">Fresh leaf</tissue>
    </source>
</reference>
<dbReference type="InterPro" id="IPR046955">
    <property type="entry name" value="PHR1-like"/>
</dbReference>
<name>A0A218XS99_PUNGR</name>
<evidence type="ECO:0000256" key="5">
    <source>
        <dbReference type="SAM" id="MobiDB-lite"/>
    </source>
</evidence>
<dbReference type="Proteomes" id="UP000515151">
    <property type="component" value="Chromosome 8"/>
</dbReference>
<feature type="compositionally biased region" description="Basic and acidic residues" evidence="5">
    <location>
        <begin position="22"/>
        <end position="32"/>
    </location>
</feature>
<feature type="domain" description="HTH myb-type" evidence="6">
    <location>
        <begin position="83"/>
        <end position="143"/>
    </location>
</feature>
<keyword evidence="3" id="KW-0804">Transcription</keyword>
<dbReference type="GO" id="GO:0003700">
    <property type="term" value="F:DNA-binding transcription factor activity"/>
    <property type="evidence" value="ECO:0007669"/>
    <property type="project" value="InterPro"/>
</dbReference>
<gene>
    <name evidence="10" type="primary">LOC116187362</name>
    <name evidence="7" type="ORF">CDL15_Pgr022512</name>
</gene>
<reference evidence="8" key="1">
    <citation type="journal article" date="2017" name="Plant J.">
        <title>The pomegranate (Punica granatum L.) genome and the genomics of punicalagin biosynthesis.</title>
        <authorList>
            <person name="Qin G."/>
            <person name="Xu C."/>
            <person name="Ming R."/>
            <person name="Tang H."/>
            <person name="Guyot R."/>
            <person name="Kramer E.M."/>
            <person name="Hu Y."/>
            <person name="Yi X."/>
            <person name="Qi Y."/>
            <person name="Xu X."/>
            <person name="Gao Z."/>
            <person name="Pan H."/>
            <person name="Jian J."/>
            <person name="Tian Y."/>
            <person name="Yue Z."/>
            <person name="Xu Y."/>
        </authorList>
    </citation>
    <scope>NUCLEOTIDE SEQUENCE [LARGE SCALE GENOMIC DNA]</scope>
    <source>
        <strain evidence="8">cv. Dabenzi</strain>
    </source>
</reference>
<dbReference type="Proteomes" id="UP000197138">
    <property type="component" value="Unassembled WGS sequence"/>
</dbReference>
<comment type="subcellular location">
    <subcellularLocation>
        <location evidence="1">Nucleus</location>
    </subcellularLocation>
</comment>
<dbReference type="InterPro" id="IPR017930">
    <property type="entry name" value="Myb_dom"/>
</dbReference>
<feature type="region of interest" description="Disordered" evidence="5">
    <location>
        <begin position="264"/>
        <end position="286"/>
    </location>
</feature>
<dbReference type="SUPFAM" id="SSF46689">
    <property type="entry name" value="Homeodomain-like"/>
    <property type="match status" value="1"/>
</dbReference>
<evidence type="ECO:0000256" key="2">
    <source>
        <dbReference type="ARBA" id="ARBA00023015"/>
    </source>
</evidence>
<dbReference type="AlphaFoldDB" id="A0A218XS99"/>
<dbReference type="FunFam" id="1.10.10.60:FF:000002">
    <property type="entry name" value="Myb family transcription factor"/>
    <property type="match status" value="1"/>
</dbReference>
<reference evidence="10" key="4">
    <citation type="submission" date="2025-04" db="UniProtKB">
        <authorList>
            <consortium name="RefSeq"/>
        </authorList>
    </citation>
    <scope>IDENTIFICATION</scope>
    <source>
        <tissue evidence="10">Leaf</tissue>
    </source>
</reference>
<proteinExistence type="predicted"/>
<reference evidence="9" key="3">
    <citation type="journal article" date="2020" name="Plant Biotechnol. J.">
        <title>The pomegranate (Punica granatum L.) draft genome dissects genetic divergence between soft- and hard-seeded cultivars.</title>
        <authorList>
            <person name="Luo X."/>
            <person name="Li H."/>
            <person name="Wu Z."/>
            <person name="Yao W."/>
            <person name="Zhao P."/>
            <person name="Cao D."/>
            <person name="Yu H."/>
            <person name="Li K."/>
            <person name="Poudel K."/>
            <person name="Zhao D."/>
            <person name="Zhang F."/>
            <person name="Xia X."/>
            <person name="Chen L."/>
            <person name="Wang Q."/>
            <person name="Jing D."/>
            <person name="Cao S."/>
        </authorList>
    </citation>
    <scope>NUCLEOTIDE SEQUENCE [LARGE SCALE GENOMIC DNA]</scope>
</reference>
<evidence type="ECO:0000259" key="6">
    <source>
        <dbReference type="PROSITE" id="PS51294"/>
    </source>
</evidence>
<feature type="region of interest" description="Disordered" evidence="5">
    <location>
        <begin position="1"/>
        <end position="77"/>
    </location>
</feature>
<dbReference type="GO" id="GO:0003677">
    <property type="term" value="F:DNA binding"/>
    <property type="evidence" value="ECO:0007669"/>
    <property type="project" value="InterPro"/>
</dbReference>
<protein>
    <submittedName>
        <fullName evidence="10">Probable transcription factor KAN2</fullName>
    </submittedName>
</protein>
<dbReference type="PANTHER" id="PTHR31314">
    <property type="entry name" value="MYB FAMILY TRANSCRIPTION FACTOR PHL7-LIKE"/>
    <property type="match status" value="1"/>
</dbReference>
<feature type="compositionally biased region" description="Low complexity" evidence="5">
    <location>
        <begin position="46"/>
        <end position="77"/>
    </location>
</feature>
<dbReference type="PROSITE" id="PS51294">
    <property type="entry name" value="HTH_MYB"/>
    <property type="match status" value="1"/>
</dbReference>
<dbReference type="OrthoDB" id="551907at2759"/>
<accession>A0A218XS99</accession>
<dbReference type="EMBL" id="MTKT01000813">
    <property type="protein sequence ID" value="OWM87401.1"/>
    <property type="molecule type" value="Genomic_DNA"/>
</dbReference>
<dbReference type="GO" id="GO:0005634">
    <property type="term" value="C:nucleus"/>
    <property type="evidence" value="ECO:0007669"/>
    <property type="project" value="UniProtKB-SubCell"/>
</dbReference>
<dbReference type="GeneID" id="116187362"/>
<dbReference type="Gene3D" id="1.10.10.60">
    <property type="entry name" value="Homeodomain-like"/>
    <property type="match status" value="1"/>
</dbReference>
<organism evidence="7 8">
    <name type="scientific">Punica granatum</name>
    <name type="common">Pomegranate</name>
    <dbReference type="NCBI Taxonomy" id="22663"/>
    <lineage>
        <taxon>Eukaryota</taxon>
        <taxon>Viridiplantae</taxon>
        <taxon>Streptophyta</taxon>
        <taxon>Embryophyta</taxon>
        <taxon>Tracheophyta</taxon>
        <taxon>Spermatophyta</taxon>
        <taxon>Magnoliopsida</taxon>
        <taxon>eudicotyledons</taxon>
        <taxon>Gunneridae</taxon>
        <taxon>Pentapetalae</taxon>
        <taxon>rosids</taxon>
        <taxon>malvids</taxon>
        <taxon>Myrtales</taxon>
        <taxon>Lythraceae</taxon>
        <taxon>Punica</taxon>
    </lineage>
</organism>
<evidence type="ECO:0000313" key="8">
    <source>
        <dbReference type="Proteomes" id="UP000197138"/>
    </source>
</evidence>